<feature type="region of interest" description="Disordered" evidence="1">
    <location>
        <begin position="71"/>
        <end position="109"/>
    </location>
</feature>
<dbReference type="EMBL" id="BARU01000975">
    <property type="protein sequence ID" value="GAH27462.1"/>
    <property type="molecule type" value="Genomic_DNA"/>
</dbReference>
<reference evidence="2" key="1">
    <citation type="journal article" date="2014" name="Front. Microbiol.">
        <title>High frequency of phylogenetically diverse reductive dehalogenase-homologous genes in deep subseafloor sedimentary metagenomes.</title>
        <authorList>
            <person name="Kawai M."/>
            <person name="Futagami T."/>
            <person name="Toyoda A."/>
            <person name="Takaki Y."/>
            <person name="Nishi S."/>
            <person name="Hori S."/>
            <person name="Arai W."/>
            <person name="Tsubouchi T."/>
            <person name="Morono Y."/>
            <person name="Uchiyama I."/>
            <person name="Ito T."/>
            <person name="Fujiyama A."/>
            <person name="Inagaki F."/>
            <person name="Takami H."/>
        </authorList>
    </citation>
    <scope>NUCLEOTIDE SEQUENCE</scope>
    <source>
        <strain evidence="2">Expedition CK06-06</strain>
    </source>
</reference>
<name>X1E4M7_9ZZZZ</name>
<dbReference type="InterPro" id="IPR052722">
    <property type="entry name" value="PgpH_phosphodiesterase"/>
</dbReference>
<evidence type="ECO:0000313" key="2">
    <source>
        <dbReference type="EMBL" id="GAH27462.1"/>
    </source>
</evidence>
<organism evidence="2">
    <name type="scientific">marine sediment metagenome</name>
    <dbReference type="NCBI Taxonomy" id="412755"/>
    <lineage>
        <taxon>unclassified sequences</taxon>
        <taxon>metagenomes</taxon>
        <taxon>ecological metagenomes</taxon>
    </lineage>
</organism>
<dbReference type="PANTHER" id="PTHR36442:SF1">
    <property type="entry name" value="CYCLIC-DI-AMP PHOSPHODIESTERASE PGPH"/>
    <property type="match status" value="1"/>
</dbReference>
<comment type="caution">
    <text evidence="2">The sequence shown here is derived from an EMBL/GenBank/DDBJ whole genome shotgun (WGS) entry which is preliminary data.</text>
</comment>
<proteinExistence type="predicted"/>
<dbReference type="AlphaFoldDB" id="X1E4M7"/>
<dbReference type="PANTHER" id="PTHR36442">
    <property type="entry name" value="CYCLIC-DI-AMP PHOSPHODIESTERASE PGPH"/>
    <property type="match status" value="1"/>
</dbReference>
<evidence type="ECO:0000256" key="1">
    <source>
        <dbReference type="SAM" id="MobiDB-lite"/>
    </source>
</evidence>
<protein>
    <submittedName>
        <fullName evidence="2">Uncharacterized protein</fullName>
    </submittedName>
</protein>
<sequence>MLADIVQAGGKAMTNPTTTGLKRMIDDFIEDKLEDHQLDESDLTLKEIQTIADSFYKTLVQGIFHSRIEYPDKESNNKKKEPKNMRNFKESSKENKQLNNKENKQPISK</sequence>
<accession>X1E4M7</accession>
<gene>
    <name evidence="2" type="ORF">S03H2_02798</name>
</gene>